<dbReference type="PANTHER" id="PTHR16631:SF17">
    <property type="entry name" value="GLUCAN ENDO-1,3-BETA-GLUCOSIDASE BTGC"/>
    <property type="match status" value="1"/>
</dbReference>
<keyword evidence="11" id="KW-0624">Polysaccharide degradation</keyword>
<dbReference type="OrthoDB" id="77201at2759"/>
<keyword evidence="15" id="KW-0732">Signal</keyword>
<comment type="subcellular location">
    <subcellularLocation>
        <location evidence="2">Cell membrane</location>
        <topology evidence="2">Single-pass type II membrane protein</topology>
    </subcellularLocation>
</comment>
<dbReference type="Proteomes" id="UP000298327">
    <property type="component" value="Unassembled WGS sequence"/>
</dbReference>
<dbReference type="GO" id="GO:0000272">
    <property type="term" value="P:polysaccharide catabolic process"/>
    <property type="evidence" value="ECO:0007669"/>
    <property type="project" value="UniProtKB-KW"/>
</dbReference>
<dbReference type="AlphaFoldDB" id="A0A4Y9ZAX0"/>
<keyword evidence="7" id="KW-0472">Membrane</keyword>
<evidence type="ECO:0000256" key="14">
    <source>
        <dbReference type="ARBA" id="ARBA00043078"/>
    </source>
</evidence>
<dbReference type="GO" id="GO:0005886">
    <property type="term" value="C:plasma membrane"/>
    <property type="evidence" value="ECO:0007669"/>
    <property type="project" value="UniProtKB-SubCell"/>
</dbReference>
<feature type="chain" id="PRO_5021464569" description="glucan endo-1,3-beta-D-glucosidase" evidence="15">
    <location>
        <begin position="25"/>
        <end position="356"/>
    </location>
</feature>
<sequence length="356" mass="39812">MVYFFRKTLGASLLVVLKPSASLGLPSTDLPGDSMQKYGFAPFNSSIPGSAPMVQSSMPDSNSRTCFPAMGFSMPASIPQDNTRWWCAMEDEYAFLGFSYEITACQNIKQLHKEFHDIRNNFHSRYVRLYGFCDRDGFYDDIIQAAWDNSLGVHALIWFGFDGSNKWKTRRSALFTTLHTNPKAKFVTRGVQFGSEPLFDNVLSAKDLAKQVRAARANLSSLNIPVTVSEMAYGYQNDPGVPRNALKASDAWPIIQRDMSWFAAHGNGKKMLFDENGWPSTTSPGVQPNSPNAVADVQNEQDYYALLNDHCTDLKRMAGGGIGWFAHIYSDDQEPGYGIFDSSGRLKFPFKPRTFC</sequence>
<comment type="caution">
    <text evidence="16">The sequence shown here is derived from an EMBL/GenBank/DDBJ whole genome shotgun (WGS) entry which is preliminary data.</text>
</comment>
<dbReference type="EC" id="3.2.1.39" evidence="4"/>
<evidence type="ECO:0000256" key="11">
    <source>
        <dbReference type="ARBA" id="ARBA00023326"/>
    </source>
</evidence>
<evidence type="ECO:0000256" key="12">
    <source>
        <dbReference type="ARBA" id="ARBA00037649"/>
    </source>
</evidence>
<dbReference type="InterPro" id="IPR050732">
    <property type="entry name" value="Beta-glucan_modifiers"/>
</dbReference>
<evidence type="ECO:0000256" key="4">
    <source>
        <dbReference type="ARBA" id="ARBA00012780"/>
    </source>
</evidence>
<keyword evidence="5" id="KW-1003">Cell membrane</keyword>
<dbReference type="GO" id="GO:0071555">
    <property type="term" value="P:cell wall organization"/>
    <property type="evidence" value="ECO:0007669"/>
    <property type="project" value="UniProtKB-KW"/>
</dbReference>
<gene>
    <name evidence="16" type="ORF">EVG20_g2014</name>
</gene>
<comment type="function">
    <text evidence="12">Glucanases play a role in cell expansion during growth, in cell-cell fusion during mating, and in spore release during sporulation. This enzyme may be involved in beta-glucan degradation. Active on laminarin and lichenan.</text>
</comment>
<evidence type="ECO:0000256" key="2">
    <source>
        <dbReference type="ARBA" id="ARBA00004401"/>
    </source>
</evidence>
<evidence type="ECO:0000256" key="15">
    <source>
        <dbReference type="SAM" id="SignalP"/>
    </source>
</evidence>
<dbReference type="SUPFAM" id="SSF51445">
    <property type="entry name" value="(Trans)glycosidases"/>
    <property type="match status" value="1"/>
</dbReference>
<keyword evidence="8" id="KW-0325">Glycoprotein</keyword>
<evidence type="ECO:0000256" key="8">
    <source>
        <dbReference type="ARBA" id="ARBA00023180"/>
    </source>
</evidence>
<evidence type="ECO:0000256" key="6">
    <source>
        <dbReference type="ARBA" id="ARBA00022801"/>
    </source>
</evidence>
<accession>A0A4Y9ZAX0</accession>
<comment type="similarity">
    <text evidence="3">Belongs to the glycosyl hydrolase 17 family.</text>
</comment>
<dbReference type="GO" id="GO:0009986">
    <property type="term" value="C:cell surface"/>
    <property type="evidence" value="ECO:0007669"/>
    <property type="project" value="TreeGrafter"/>
</dbReference>
<evidence type="ECO:0000256" key="3">
    <source>
        <dbReference type="ARBA" id="ARBA00008773"/>
    </source>
</evidence>
<dbReference type="GO" id="GO:0005576">
    <property type="term" value="C:extracellular region"/>
    <property type="evidence" value="ECO:0007669"/>
    <property type="project" value="TreeGrafter"/>
</dbReference>
<evidence type="ECO:0000256" key="5">
    <source>
        <dbReference type="ARBA" id="ARBA00022475"/>
    </source>
</evidence>
<dbReference type="InterPro" id="IPR017853">
    <property type="entry name" value="GH"/>
</dbReference>
<evidence type="ECO:0000256" key="10">
    <source>
        <dbReference type="ARBA" id="ARBA00023316"/>
    </source>
</evidence>
<dbReference type="GO" id="GO:0009277">
    <property type="term" value="C:fungal-type cell wall"/>
    <property type="evidence" value="ECO:0007669"/>
    <property type="project" value="TreeGrafter"/>
</dbReference>
<organism evidence="16 17">
    <name type="scientific">Dentipellis fragilis</name>
    <dbReference type="NCBI Taxonomy" id="205917"/>
    <lineage>
        <taxon>Eukaryota</taxon>
        <taxon>Fungi</taxon>
        <taxon>Dikarya</taxon>
        <taxon>Basidiomycota</taxon>
        <taxon>Agaricomycotina</taxon>
        <taxon>Agaricomycetes</taxon>
        <taxon>Russulales</taxon>
        <taxon>Hericiaceae</taxon>
        <taxon>Dentipellis</taxon>
    </lineage>
</organism>
<evidence type="ECO:0000313" key="16">
    <source>
        <dbReference type="EMBL" id="TFY70993.1"/>
    </source>
</evidence>
<evidence type="ECO:0000313" key="17">
    <source>
        <dbReference type="Proteomes" id="UP000298327"/>
    </source>
</evidence>
<reference evidence="16 17" key="1">
    <citation type="submission" date="2019-02" db="EMBL/GenBank/DDBJ databases">
        <title>Genome sequencing of the rare red list fungi Dentipellis fragilis.</title>
        <authorList>
            <person name="Buettner E."/>
            <person name="Kellner H."/>
        </authorList>
    </citation>
    <scope>NUCLEOTIDE SEQUENCE [LARGE SCALE GENOMIC DNA]</scope>
    <source>
        <strain evidence="16 17">DSM 105465</strain>
    </source>
</reference>
<feature type="signal peptide" evidence="15">
    <location>
        <begin position="1"/>
        <end position="24"/>
    </location>
</feature>
<evidence type="ECO:0000256" key="7">
    <source>
        <dbReference type="ARBA" id="ARBA00023136"/>
    </source>
</evidence>
<dbReference type="EMBL" id="SEOQ01000072">
    <property type="protein sequence ID" value="TFY70993.1"/>
    <property type="molecule type" value="Genomic_DNA"/>
</dbReference>
<dbReference type="PANTHER" id="PTHR16631">
    <property type="entry name" value="GLUCAN 1,3-BETA-GLUCOSIDASE"/>
    <property type="match status" value="1"/>
</dbReference>
<keyword evidence="6" id="KW-0378">Hydrolase</keyword>
<comment type="catalytic activity">
    <reaction evidence="1">
        <text>Hydrolysis of (1-&gt;3)-beta-D-glucosidic linkages in (1-&gt;3)-beta-D-glucans.</text>
        <dbReference type="EC" id="3.2.1.39"/>
    </reaction>
</comment>
<protein>
    <recommendedName>
        <fullName evidence="4">glucan endo-1,3-beta-D-glucosidase</fullName>
        <ecNumber evidence="4">3.2.1.39</ecNumber>
    </recommendedName>
    <alternativeName>
        <fullName evidence="14">Endo-1,3-beta-glucanase btgC</fullName>
    </alternativeName>
    <alternativeName>
        <fullName evidence="13">Laminarinase btgC</fullName>
    </alternativeName>
</protein>
<evidence type="ECO:0000256" key="1">
    <source>
        <dbReference type="ARBA" id="ARBA00000382"/>
    </source>
</evidence>
<evidence type="ECO:0000256" key="13">
    <source>
        <dbReference type="ARBA" id="ARBA00042373"/>
    </source>
</evidence>
<keyword evidence="10" id="KW-0961">Cell wall biogenesis/degradation</keyword>
<evidence type="ECO:0000256" key="9">
    <source>
        <dbReference type="ARBA" id="ARBA00023277"/>
    </source>
</evidence>
<proteinExistence type="inferred from homology"/>
<dbReference type="GO" id="GO:0042973">
    <property type="term" value="F:glucan endo-1,3-beta-D-glucosidase activity"/>
    <property type="evidence" value="ECO:0007669"/>
    <property type="project" value="UniProtKB-EC"/>
</dbReference>
<keyword evidence="9" id="KW-0119">Carbohydrate metabolism</keyword>
<keyword evidence="17" id="KW-1185">Reference proteome</keyword>
<name>A0A4Y9ZAX0_9AGAM</name>